<feature type="domain" description="HTH gntR-type" evidence="4">
    <location>
        <begin position="8"/>
        <end position="76"/>
    </location>
</feature>
<dbReference type="Gene3D" id="1.10.10.10">
    <property type="entry name" value="Winged helix-like DNA-binding domain superfamily/Winged helix DNA-binding domain"/>
    <property type="match status" value="1"/>
</dbReference>
<dbReference type="PANTHER" id="PTHR44846:SF17">
    <property type="entry name" value="GNTR-FAMILY TRANSCRIPTIONAL REGULATOR"/>
    <property type="match status" value="1"/>
</dbReference>
<dbReference type="GO" id="GO:0045892">
    <property type="term" value="P:negative regulation of DNA-templated transcription"/>
    <property type="evidence" value="ECO:0007669"/>
    <property type="project" value="TreeGrafter"/>
</dbReference>
<reference evidence="5 6" key="1">
    <citation type="submission" date="2014-05" db="EMBL/GenBank/DDBJ databases">
        <title>Draft genome sequence of Amycolatopsis rifamycinica DSM 46095.</title>
        <authorList>
            <person name="Lal R."/>
            <person name="Saxena A."/>
            <person name="Kumari R."/>
            <person name="Mukherjee U."/>
            <person name="Singh P."/>
            <person name="Sangwan N."/>
            <person name="Mahato N.K."/>
        </authorList>
    </citation>
    <scope>NUCLEOTIDE SEQUENCE [LARGE SCALE GENOMIC DNA]</scope>
    <source>
        <strain evidence="5 6">DSM 46095</strain>
    </source>
</reference>
<dbReference type="GO" id="GO:0003677">
    <property type="term" value="F:DNA binding"/>
    <property type="evidence" value="ECO:0007669"/>
    <property type="project" value="UniProtKB-KW"/>
</dbReference>
<evidence type="ECO:0000313" key="6">
    <source>
        <dbReference type="Proteomes" id="UP000027345"/>
    </source>
</evidence>
<dbReference type="OrthoDB" id="3192286at2"/>
<dbReference type="EMBL" id="JMQI01000035">
    <property type="protein sequence ID" value="KDN20838.1"/>
    <property type="molecule type" value="Genomic_DNA"/>
</dbReference>
<dbReference type="eggNOG" id="COG2188">
    <property type="taxonomic scope" value="Bacteria"/>
</dbReference>
<dbReference type="SUPFAM" id="SSF64288">
    <property type="entry name" value="Chorismate lyase-like"/>
    <property type="match status" value="1"/>
</dbReference>
<dbReference type="InterPro" id="IPR036390">
    <property type="entry name" value="WH_DNA-bd_sf"/>
</dbReference>
<dbReference type="Pfam" id="PF07702">
    <property type="entry name" value="UTRA"/>
    <property type="match status" value="1"/>
</dbReference>
<name>A0A066U9C7_9PSEU</name>
<dbReference type="SMART" id="SM00866">
    <property type="entry name" value="UTRA"/>
    <property type="match status" value="1"/>
</dbReference>
<organism evidence="5 6">
    <name type="scientific">Amycolatopsis rifamycinica</name>
    <dbReference type="NCBI Taxonomy" id="287986"/>
    <lineage>
        <taxon>Bacteria</taxon>
        <taxon>Bacillati</taxon>
        <taxon>Actinomycetota</taxon>
        <taxon>Actinomycetes</taxon>
        <taxon>Pseudonocardiales</taxon>
        <taxon>Pseudonocardiaceae</taxon>
        <taxon>Amycolatopsis</taxon>
    </lineage>
</organism>
<keyword evidence="2" id="KW-0238">DNA-binding</keyword>
<evidence type="ECO:0000313" key="5">
    <source>
        <dbReference type="EMBL" id="KDN20838.1"/>
    </source>
</evidence>
<dbReference type="InterPro" id="IPR000524">
    <property type="entry name" value="Tscrpt_reg_HTH_GntR"/>
</dbReference>
<dbReference type="InterPro" id="IPR036388">
    <property type="entry name" value="WH-like_DNA-bd_sf"/>
</dbReference>
<gene>
    <name evidence="5" type="ORF">DV20_17820</name>
</gene>
<comment type="caution">
    <text evidence="5">The sequence shown here is derived from an EMBL/GenBank/DDBJ whole genome shotgun (WGS) entry which is preliminary data.</text>
</comment>
<dbReference type="AlphaFoldDB" id="A0A066U9C7"/>
<dbReference type="PROSITE" id="PS50949">
    <property type="entry name" value="HTH_GNTR"/>
    <property type="match status" value="1"/>
</dbReference>
<dbReference type="Proteomes" id="UP000027345">
    <property type="component" value="Unassembled WGS sequence"/>
</dbReference>
<protein>
    <submittedName>
        <fullName evidence="5">GntR family transcriptional regulator</fullName>
    </submittedName>
</protein>
<dbReference type="CDD" id="cd07377">
    <property type="entry name" value="WHTH_GntR"/>
    <property type="match status" value="1"/>
</dbReference>
<dbReference type="InterPro" id="IPR050679">
    <property type="entry name" value="Bact_HTH_transcr_reg"/>
</dbReference>
<proteinExistence type="predicted"/>
<evidence type="ECO:0000259" key="4">
    <source>
        <dbReference type="PROSITE" id="PS50949"/>
    </source>
</evidence>
<dbReference type="GO" id="GO:0003700">
    <property type="term" value="F:DNA-binding transcription factor activity"/>
    <property type="evidence" value="ECO:0007669"/>
    <property type="project" value="InterPro"/>
</dbReference>
<dbReference type="Gene3D" id="3.40.1410.10">
    <property type="entry name" value="Chorismate lyase-like"/>
    <property type="match status" value="1"/>
</dbReference>
<sequence>MPTLDRPEPPYLQIAGRIRDDILSGRLQEGDAVPSAREIARTWTVAMATATKVLATLRSQGLVRPVRGVGTVVDRGGLHRTARDRAAASARTGRIYPPGHYAVIRSAGLEPASERAAAALGLDEGAPVIRRRRTTYGPDSRPLSTSTSWFDGALSAKAPALLVAERIPEGTAAHAAARLGTKIATTQERHAAGRADEEEAAELGLPAGSPVLLGRSTFLAADGTVVEYGESAALPDHWVFHEYTTEDGE</sequence>
<keyword evidence="6" id="KW-1185">Reference proteome</keyword>
<evidence type="ECO:0000256" key="1">
    <source>
        <dbReference type="ARBA" id="ARBA00023015"/>
    </source>
</evidence>
<keyword evidence="1" id="KW-0805">Transcription regulation</keyword>
<evidence type="ECO:0000256" key="2">
    <source>
        <dbReference type="ARBA" id="ARBA00023125"/>
    </source>
</evidence>
<accession>A0A066U9C7</accession>
<dbReference type="STRING" id="287986.DV20_17820"/>
<dbReference type="InterPro" id="IPR028978">
    <property type="entry name" value="Chorismate_lyase_/UTRA_dom_sf"/>
</dbReference>
<dbReference type="RefSeq" id="WP_043781527.1">
    <property type="nucleotide sequence ID" value="NZ_JMQI01000035.1"/>
</dbReference>
<evidence type="ECO:0000256" key="3">
    <source>
        <dbReference type="ARBA" id="ARBA00023163"/>
    </source>
</evidence>
<dbReference type="SUPFAM" id="SSF46785">
    <property type="entry name" value="Winged helix' DNA-binding domain"/>
    <property type="match status" value="1"/>
</dbReference>
<dbReference type="InterPro" id="IPR011663">
    <property type="entry name" value="UTRA"/>
</dbReference>
<dbReference type="PANTHER" id="PTHR44846">
    <property type="entry name" value="MANNOSYL-D-GLYCERATE TRANSPORT/METABOLISM SYSTEM REPRESSOR MNGR-RELATED"/>
    <property type="match status" value="1"/>
</dbReference>
<dbReference type="Pfam" id="PF00392">
    <property type="entry name" value="GntR"/>
    <property type="match status" value="1"/>
</dbReference>
<keyword evidence="3" id="KW-0804">Transcription</keyword>
<dbReference type="SMART" id="SM00345">
    <property type="entry name" value="HTH_GNTR"/>
    <property type="match status" value="1"/>
</dbReference>